<sequence>MSEPDQTKLRLAAAYPASAMQKVHSFLLVPAALLGFALAWAVKPNSEVPASAGATPPKVERDRRENSGSDAESPASPKVETRTMVIGGDSESMTPEMREAQDRMATAMEEQHRKKDERRISELVAALGLDAGQEAELRTFFDKRRRALTAMWAGGDAEKGMEAMREDKLDDFLADLLSPDQHETYDELKATERSREVEAAALKDLAGITRSVDLRPDQRDAVYDILHKEAAERIERRAESGQGSMMTMFGNEIGFGSETDFMDFSGVFEGMDEGNGEVPDQQAIVQRIREAQQKKIDEQVGRFEGVLDEGQLTKYRETLESKASMFGAMLEAGE</sequence>
<protein>
    <recommendedName>
        <fullName evidence="4">Transmembrane protein</fullName>
    </recommendedName>
</protein>
<feature type="region of interest" description="Disordered" evidence="1">
    <location>
        <begin position="47"/>
        <end position="90"/>
    </location>
</feature>
<proteinExistence type="predicted"/>
<name>A0ABM7RGC8_9BACT</name>
<evidence type="ECO:0000256" key="1">
    <source>
        <dbReference type="SAM" id="MobiDB-lite"/>
    </source>
</evidence>
<evidence type="ECO:0000313" key="2">
    <source>
        <dbReference type="EMBL" id="BCX48346.1"/>
    </source>
</evidence>
<evidence type="ECO:0008006" key="4">
    <source>
        <dbReference type="Google" id="ProtNLM"/>
    </source>
</evidence>
<dbReference type="EMBL" id="AP024702">
    <property type="protein sequence ID" value="BCX48346.1"/>
    <property type="molecule type" value="Genomic_DNA"/>
</dbReference>
<gene>
    <name evidence="2" type="ORF">HAHE_22540</name>
</gene>
<keyword evidence="3" id="KW-1185">Reference proteome</keyword>
<organism evidence="2 3">
    <name type="scientific">Haloferula helveola</name>
    <dbReference type="NCBI Taxonomy" id="490095"/>
    <lineage>
        <taxon>Bacteria</taxon>
        <taxon>Pseudomonadati</taxon>
        <taxon>Verrucomicrobiota</taxon>
        <taxon>Verrucomicrobiia</taxon>
        <taxon>Verrucomicrobiales</taxon>
        <taxon>Verrucomicrobiaceae</taxon>
        <taxon>Haloferula</taxon>
    </lineage>
</organism>
<dbReference type="Proteomes" id="UP001374893">
    <property type="component" value="Chromosome"/>
</dbReference>
<reference evidence="2 3" key="1">
    <citation type="submission" date="2021-06" db="EMBL/GenBank/DDBJ databases">
        <title>Complete genome of Haloferula helveola possessing various polysaccharide degrading enzymes.</title>
        <authorList>
            <person name="Takami H."/>
            <person name="Huang C."/>
            <person name="Hamasaki K."/>
        </authorList>
    </citation>
    <scope>NUCLEOTIDE SEQUENCE [LARGE SCALE GENOMIC DNA]</scope>
    <source>
        <strain evidence="2 3">CN-1</strain>
    </source>
</reference>
<evidence type="ECO:0000313" key="3">
    <source>
        <dbReference type="Proteomes" id="UP001374893"/>
    </source>
</evidence>
<accession>A0ABM7RGC8</accession>
<feature type="compositionally biased region" description="Basic and acidic residues" evidence="1">
    <location>
        <begin position="58"/>
        <end position="67"/>
    </location>
</feature>